<dbReference type="Pfam" id="PF00535">
    <property type="entry name" value="Glycos_transf_2"/>
    <property type="match status" value="1"/>
</dbReference>
<dbReference type="EMBL" id="JAULJQ010000002">
    <property type="protein sequence ID" value="MDO2408988.1"/>
    <property type="molecule type" value="Genomic_DNA"/>
</dbReference>
<dbReference type="Gene3D" id="3.90.550.10">
    <property type="entry name" value="Spore Coat Polysaccharide Biosynthesis Protein SpsA, Chain A"/>
    <property type="match status" value="1"/>
</dbReference>
<comment type="similarity">
    <text evidence="1">Belongs to the glycosyltransferase 2 family. WaaE/KdtX subfamily.</text>
</comment>
<evidence type="ECO:0000259" key="2">
    <source>
        <dbReference type="Pfam" id="PF00535"/>
    </source>
</evidence>
<dbReference type="InterPro" id="IPR001173">
    <property type="entry name" value="Glyco_trans_2-like"/>
</dbReference>
<dbReference type="GO" id="GO:0016757">
    <property type="term" value="F:glycosyltransferase activity"/>
    <property type="evidence" value="ECO:0007669"/>
    <property type="project" value="UniProtKB-KW"/>
</dbReference>
<dbReference type="SUPFAM" id="SSF53448">
    <property type="entry name" value="Nucleotide-diphospho-sugar transferases"/>
    <property type="match status" value="1"/>
</dbReference>
<protein>
    <submittedName>
        <fullName evidence="3">Glycosyltransferase family 2 protein</fullName>
        <ecNumber evidence="3">2.4.-.-</ecNumber>
    </submittedName>
</protein>
<dbReference type="Proteomes" id="UP001171111">
    <property type="component" value="Unassembled WGS sequence"/>
</dbReference>
<comment type="caution">
    <text evidence="3">The sequence shown here is derived from an EMBL/GenBank/DDBJ whole genome shotgun (WGS) entry which is preliminary data.</text>
</comment>
<feature type="domain" description="Glycosyltransferase 2-like" evidence="2">
    <location>
        <begin position="3"/>
        <end position="134"/>
    </location>
</feature>
<name>A0ABT8T8D2_9BACT</name>
<dbReference type="InterPro" id="IPR029044">
    <property type="entry name" value="Nucleotide-diphossugar_trans"/>
</dbReference>
<proteinExistence type="inferred from homology"/>
<sequence length="232" mass="27208">MLSVVVLTKNSEKYLAAVLSSASFADEIIVLDSGSSDNTEQIAISFANVRFIRQEWLGFGAMKQLGVDLAKNEWIFVLDSDEIITEPLKAEILKTLENPLFKAYKVPRLNYFFGKEIRRMGLYPDYSTRFFDRRFARFDGREVHEKVLCDSDIGVFKEHFIHYAYESLEQFYNKQKRYASLNHRPNTLKSLLNPLWSFFKLYFLKAGFLEGKRGFEIALGYAKYTFWKYKKD</sequence>
<evidence type="ECO:0000256" key="1">
    <source>
        <dbReference type="ARBA" id="ARBA00038494"/>
    </source>
</evidence>
<dbReference type="EC" id="2.4.-.-" evidence="3"/>
<dbReference type="RefSeq" id="WP_302243846.1">
    <property type="nucleotide sequence ID" value="NZ_JAULJQ010000002.1"/>
</dbReference>
<keyword evidence="3" id="KW-0328">Glycosyltransferase</keyword>
<dbReference type="CDD" id="cd02511">
    <property type="entry name" value="Beta4Glucosyltransferase"/>
    <property type="match status" value="1"/>
</dbReference>
<keyword evidence="4" id="KW-1185">Reference proteome</keyword>
<dbReference type="PANTHER" id="PTHR43630:SF2">
    <property type="entry name" value="GLYCOSYLTRANSFERASE"/>
    <property type="match status" value="1"/>
</dbReference>
<evidence type="ECO:0000313" key="4">
    <source>
        <dbReference type="Proteomes" id="UP001171111"/>
    </source>
</evidence>
<reference evidence="3 4" key="1">
    <citation type="submission" date="2023-06" db="EMBL/GenBank/DDBJ databases">
        <title>Campylobacter magnum sp. nov., isolated from cecal contents of domestic pigs (Sus scrofa domesticus).</title>
        <authorList>
            <person name="Papic B."/>
            <person name="Gruntar I."/>
        </authorList>
    </citation>
    <scope>NUCLEOTIDE SEQUENCE [LARGE SCALE GENOMIC DNA]</scope>
    <source>
        <strain evidence="4">34484-21</strain>
    </source>
</reference>
<keyword evidence="3" id="KW-0808">Transferase</keyword>
<dbReference type="PANTHER" id="PTHR43630">
    <property type="entry name" value="POLY-BETA-1,6-N-ACETYL-D-GLUCOSAMINE SYNTHASE"/>
    <property type="match status" value="1"/>
</dbReference>
<gene>
    <name evidence="3" type="ORF">Q2362_02595</name>
</gene>
<accession>A0ABT8T8D2</accession>
<evidence type="ECO:0000313" key="3">
    <source>
        <dbReference type="EMBL" id="MDO2408988.1"/>
    </source>
</evidence>
<organism evidence="3 4">
    <name type="scientific">Campylobacter magnus</name>
    <dbReference type="NCBI Taxonomy" id="3026462"/>
    <lineage>
        <taxon>Bacteria</taxon>
        <taxon>Pseudomonadati</taxon>
        <taxon>Campylobacterota</taxon>
        <taxon>Epsilonproteobacteria</taxon>
        <taxon>Campylobacterales</taxon>
        <taxon>Campylobacteraceae</taxon>
        <taxon>Campylobacter</taxon>
    </lineage>
</organism>